<protein>
    <submittedName>
        <fullName evidence="2">DUF4465 domain-containing protein</fullName>
    </submittedName>
</protein>
<dbReference type="Pfam" id="PF14717">
    <property type="entry name" value="DUF4465"/>
    <property type="match status" value="1"/>
</dbReference>
<evidence type="ECO:0000313" key="2">
    <source>
        <dbReference type="EMBL" id="QLL59627.1"/>
    </source>
</evidence>
<name>A0A7H9DWQ6_9FLAO</name>
<keyword evidence="1" id="KW-1133">Transmembrane helix</keyword>
<organism evidence="2 3">
    <name type="scientific">Empedobacter falsenii</name>
    <dbReference type="NCBI Taxonomy" id="343874"/>
    <lineage>
        <taxon>Bacteria</taxon>
        <taxon>Pseudomonadati</taxon>
        <taxon>Bacteroidota</taxon>
        <taxon>Flavobacteriia</taxon>
        <taxon>Flavobacteriales</taxon>
        <taxon>Weeksellaceae</taxon>
        <taxon>Empedobacter</taxon>
    </lineage>
</organism>
<reference evidence="2 3" key="1">
    <citation type="submission" date="2019-06" db="EMBL/GenBank/DDBJ databases">
        <title>Emergence of pandrug resistant Empedobacter falsenii in China.</title>
        <authorList>
            <person name="Dong N."/>
            <person name="Chen S."/>
            <person name="Zhang R."/>
        </authorList>
    </citation>
    <scope>NUCLEOTIDE SEQUENCE [LARGE SCALE GENOMIC DNA]</scope>
    <source>
        <strain evidence="2 3">1681-1</strain>
    </source>
</reference>
<dbReference type="InterPro" id="IPR027828">
    <property type="entry name" value="DUF4465"/>
</dbReference>
<dbReference type="Gene3D" id="2.60.120.1350">
    <property type="entry name" value="Protein of unknown function DUF4465"/>
    <property type="match status" value="1"/>
</dbReference>
<dbReference type="AlphaFoldDB" id="A0A7H9DWQ6"/>
<dbReference type="KEGG" id="efal:FH779_16710"/>
<keyword evidence="3" id="KW-1185">Reference proteome</keyword>
<keyword evidence="1" id="KW-0472">Membrane</keyword>
<feature type="transmembrane region" description="Helical" evidence="1">
    <location>
        <begin position="21"/>
        <end position="37"/>
    </location>
</feature>
<accession>A0A7H9DWQ6</accession>
<dbReference type="Proteomes" id="UP000510643">
    <property type="component" value="Chromosome"/>
</dbReference>
<evidence type="ECO:0000256" key="1">
    <source>
        <dbReference type="SAM" id="Phobius"/>
    </source>
</evidence>
<keyword evidence="1" id="KW-0812">Transmembrane</keyword>
<sequence>MICIYNITKLNKMNFNFTKKLFFNFLFATSSIFLLTSCNNDDDNTELVDQQKYETLDLSKFDLTKGTATAGGKIWEGTYTEDAELTSGIFKFKHTAWPEYLTWMGFTVSNSNDNSDQIDKEGGWLDNQWGTMAKGGADGQGTPFLVSFADHKPSEKVLKYGEEVKIDRFSSVVEITDTANKYKAKNVKLAISPWPYYGILNGDAYARKFVKGDYFAIHIYGVSANKQLTTEKPVTHYFVDFRNGINNISTNWQDVDLSALGEVKYLMFFLETTDVGNWGANTALYFTMDKLKVEKIQ</sequence>
<proteinExistence type="predicted"/>
<dbReference type="EMBL" id="CP040908">
    <property type="protein sequence ID" value="QLL59627.1"/>
    <property type="molecule type" value="Genomic_DNA"/>
</dbReference>
<evidence type="ECO:0000313" key="3">
    <source>
        <dbReference type="Proteomes" id="UP000510643"/>
    </source>
</evidence>
<gene>
    <name evidence="2" type="ORF">FH779_16710</name>
</gene>